<keyword evidence="9 15" id="KW-0378">Hydrolase</keyword>
<dbReference type="GO" id="GO:0006508">
    <property type="term" value="P:proteolysis"/>
    <property type="evidence" value="ECO:0007669"/>
    <property type="project" value="UniProtKB-KW"/>
</dbReference>
<evidence type="ECO:0000313" key="21">
    <source>
        <dbReference type="Proteomes" id="UP000636479"/>
    </source>
</evidence>
<comment type="similarity">
    <text evidence="4 15">Belongs to the peptidase M28 family.</text>
</comment>
<evidence type="ECO:0000256" key="5">
    <source>
        <dbReference type="ARBA" id="ARBA00022554"/>
    </source>
</evidence>
<evidence type="ECO:0000256" key="15">
    <source>
        <dbReference type="RuleBase" id="RU361240"/>
    </source>
</evidence>
<dbReference type="GeneID" id="59350022"/>
<keyword evidence="10 15" id="KW-0862">Zinc</keyword>
<feature type="transmembrane region" description="Helical" evidence="16">
    <location>
        <begin position="592"/>
        <end position="611"/>
    </location>
</feature>
<dbReference type="RefSeq" id="XP_037216900.1">
    <property type="nucleotide sequence ID" value="XM_037367506.1"/>
</dbReference>
<dbReference type="EMBL" id="JACAZF010000009">
    <property type="protein sequence ID" value="KAF7295537.1"/>
    <property type="molecule type" value="Genomic_DNA"/>
</dbReference>
<protein>
    <recommendedName>
        <fullName evidence="15">Peptide hydrolase</fullName>
        <ecNumber evidence="15">3.4.-.-</ecNumber>
    </recommendedName>
</protein>
<dbReference type="Pfam" id="PF22251">
    <property type="entry name" value="PFF1_TM"/>
    <property type="match status" value="1"/>
</dbReference>
<dbReference type="GO" id="GO:0008235">
    <property type="term" value="F:metalloexopeptidase activity"/>
    <property type="evidence" value="ECO:0007669"/>
    <property type="project" value="InterPro"/>
</dbReference>
<organism evidence="20 21">
    <name type="scientific">Mycena indigotica</name>
    <dbReference type="NCBI Taxonomy" id="2126181"/>
    <lineage>
        <taxon>Eukaryota</taxon>
        <taxon>Fungi</taxon>
        <taxon>Dikarya</taxon>
        <taxon>Basidiomycota</taxon>
        <taxon>Agaricomycotina</taxon>
        <taxon>Agaricomycetes</taxon>
        <taxon>Agaricomycetidae</taxon>
        <taxon>Agaricales</taxon>
        <taxon>Marasmiineae</taxon>
        <taxon>Mycenaceae</taxon>
        <taxon>Mycena</taxon>
    </lineage>
</organism>
<keyword evidence="8 15" id="KW-0479">Metal-binding</keyword>
<evidence type="ECO:0000259" key="18">
    <source>
        <dbReference type="Pfam" id="PF22250"/>
    </source>
</evidence>
<accession>A0A8H6SAS8</accession>
<evidence type="ECO:0000256" key="12">
    <source>
        <dbReference type="ARBA" id="ARBA00023049"/>
    </source>
</evidence>
<keyword evidence="6 15" id="KW-0645">Protease</keyword>
<evidence type="ECO:0000256" key="1">
    <source>
        <dbReference type="ARBA" id="ARBA00001947"/>
    </source>
</evidence>
<evidence type="ECO:0000256" key="2">
    <source>
        <dbReference type="ARBA" id="ARBA00003273"/>
    </source>
</evidence>
<name>A0A8H6SAS8_9AGAR</name>
<evidence type="ECO:0000313" key="20">
    <source>
        <dbReference type="EMBL" id="KAF7295537.1"/>
    </source>
</evidence>
<reference evidence="20" key="1">
    <citation type="submission" date="2020-05" db="EMBL/GenBank/DDBJ databases">
        <title>Mycena genomes resolve the evolution of fungal bioluminescence.</title>
        <authorList>
            <person name="Tsai I.J."/>
        </authorList>
    </citation>
    <scope>NUCLEOTIDE SEQUENCE</scope>
    <source>
        <strain evidence="20">171206Taipei</strain>
    </source>
</reference>
<dbReference type="InterPro" id="IPR045175">
    <property type="entry name" value="M28_fam"/>
</dbReference>
<dbReference type="Pfam" id="PF22250">
    <property type="entry name" value="PFF1_C"/>
    <property type="match status" value="1"/>
</dbReference>
<dbReference type="InterPro" id="IPR053976">
    <property type="entry name" value="PFF1_TM"/>
</dbReference>
<dbReference type="Proteomes" id="UP000636479">
    <property type="component" value="Unassembled WGS sequence"/>
</dbReference>
<dbReference type="PANTHER" id="PTHR12147:SF58">
    <property type="entry name" value="VACUOLAR MEMBRANE PROTEASE"/>
    <property type="match status" value="1"/>
</dbReference>
<keyword evidence="13 16" id="KW-0472">Membrane</keyword>
<dbReference type="InterPro" id="IPR007484">
    <property type="entry name" value="Peptidase_M28"/>
</dbReference>
<dbReference type="AlphaFoldDB" id="A0A8H6SAS8"/>
<feature type="transmembrane region" description="Helical" evidence="16">
    <location>
        <begin position="432"/>
        <end position="450"/>
    </location>
</feature>
<feature type="domain" description="Vacuolar membrane protease transmembrane" evidence="19">
    <location>
        <begin position="401"/>
        <end position="527"/>
    </location>
</feature>
<feature type="transmembrane region" description="Helical" evidence="16">
    <location>
        <begin position="558"/>
        <end position="580"/>
    </location>
</feature>
<evidence type="ECO:0000256" key="10">
    <source>
        <dbReference type="ARBA" id="ARBA00022833"/>
    </source>
</evidence>
<keyword evidence="14" id="KW-0325">Glycoprotein</keyword>
<sequence length="878" mass="95197">MQMVGGIARVSALGTLPTTILVVALYTVLFLAVFYTDKVPAVPKDQHGLNLTEAYVDLGRIAAHPHPFLSHANDQVHSFILGRLNSIAKLHPHVEVVNDVFTNASLPAWNGGGNVVYHEATNLLVKVQGTDPTKPGVLFSAHYDSVSTASGATDDGMGVATLIQLVQYFGENRPTRTAIININNGEEDGLNGAYIFTRHPWANLTDSFLNLEGAGSGGRPLLFRGTSLATIEAFHVPHPHANVISADAFAIGLVRSGTDYSVYTESGMQGLDFAFYKGRSKYHTKYDAIPYTVGHEAALWAMMESAKSAGSALLNSDETHGGGPPAVYFDLFGLWLVVMPLRCLYIVNIFLLVAGPLVMVVVAVAEASILRGRRAESEDILNDENFQSNVPSNGAWSWAKFWVGVGVSVALQALLVFLYLRFNPYIVHSRPSLVITSSFTLAYLSLVLVTTPVGKQVMYFQTYILTWILLALSTVAVNAGIGGVYFVTAWNAAIWLACLLGSIENMVGAQHQRTDYTALPHQDDKQPVEDGGEEAVLLFPEPQKREESGALQWWIPQLVLAVGVPVTLLIHITVLMVASLSQTLADGSPPNIVYIVISTLIFMTVLCIVPFTSRIHSFITTTCIILFIVATIYGLTTFPFSAQEPLKVSFQQTIALGDVSSPNAEIKFATSTVIGVEQHFVQDLLKMIPSATEPSAELRCVANSTAIPGLAACSWKSQLLSLPSPDDKSTAPARWVTANATISGPTSARFVVAARNSRGCRLTFTNGNLRVKSHFVHGAKEGKVSVAEEYTEMLLWSRQWGRQFTVDVEWEVKAGEASDRRLQGTISCLWAEYASGSAGVNETGRIPAFEEIVTLLPTWGVVTRQAQGLVKASYTYSV</sequence>
<proteinExistence type="inferred from homology"/>
<dbReference type="EC" id="3.4.-.-" evidence="15"/>
<dbReference type="GO" id="GO:0046872">
    <property type="term" value="F:metal ion binding"/>
    <property type="evidence" value="ECO:0007669"/>
    <property type="project" value="UniProtKB-KW"/>
</dbReference>
<dbReference type="Gene3D" id="3.40.630.10">
    <property type="entry name" value="Zn peptidases"/>
    <property type="match status" value="1"/>
</dbReference>
<dbReference type="SUPFAM" id="SSF53187">
    <property type="entry name" value="Zn-dependent exopeptidases"/>
    <property type="match status" value="1"/>
</dbReference>
<evidence type="ECO:0000256" key="9">
    <source>
        <dbReference type="ARBA" id="ARBA00022801"/>
    </source>
</evidence>
<keyword evidence="7 16" id="KW-0812">Transmembrane</keyword>
<gene>
    <name evidence="20" type="ORF">MIND_01093700</name>
</gene>
<dbReference type="CDD" id="cd03875">
    <property type="entry name" value="M28_Fxna_like"/>
    <property type="match status" value="1"/>
</dbReference>
<evidence type="ECO:0000259" key="19">
    <source>
        <dbReference type="Pfam" id="PF22251"/>
    </source>
</evidence>
<dbReference type="GO" id="GO:0005774">
    <property type="term" value="C:vacuolar membrane"/>
    <property type="evidence" value="ECO:0007669"/>
    <property type="project" value="UniProtKB-SubCell"/>
</dbReference>
<comment type="cofactor">
    <cofactor evidence="1">
        <name>Zn(2+)</name>
        <dbReference type="ChEBI" id="CHEBI:29105"/>
    </cofactor>
</comment>
<dbReference type="OrthoDB" id="76293at2759"/>
<comment type="caution">
    <text evidence="20">The sequence shown here is derived from an EMBL/GenBank/DDBJ whole genome shotgun (WGS) entry which is preliminary data.</text>
</comment>
<feature type="domain" description="Vacuolar membrane protease C-terminal" evidence="18">
    <location>
        <begin position="646"/>
        <end position="871"/>
    </location>
</feature>
<evidence type="ECO:0000256" key="7">
    <source>
        <dbReference type="ARBA" id="ARBA00022692"/>
    </source>
</evidence>
<keyword evidence="11 16" id="KW-1133">Transmembrane helix</keyword>
<feature type="transmembrane region" description="Helical" evidence="16">
    <location>
        <begin position="457"/>
        <end position="477"/>
    </location>
</feature>
<evidence type="ECO:0000256" key="4">
    <source>
        <dbReference type="ARBA" id="ARBA00010918"/>
    </source>
</evidence>
<comment type="subcellular location">
    <subcellularLocation>
        <location evidence="3">Vacuole membrane</location>
        <topology evidence="3">Multi-pass membrane protein</topology>
    </subcellularLocation>
</comment>
<feature type="domain" description="Peptidase M28" evidence="17">
    <location>
        <begin position="122"/>
        <end position="292"/>
    </location>
</feature>
<evidence type="ECO:0000256" key="13">
    <source>
        <dbReference type="ARBA" id="ARBA00023136"/>
    </source>
</evidence>
<dbReference type="Pfam" id="PF04389">
    <property type="entry name" value="Peptidase_M28"/>
    <property type="match status" value="1"/>
</dbReference>
<keyword evidence="21" id="KW-1185">Reference proteome</keyword>
<comment type="function">
    <text evidence="2">May be involved in vacuolar sorting and osmoregulation.</text>
</comment>
<evidence type="ECO:0000256" key="11">
    <source>
        <dbReference type="ARBA" id="ARBA00022989"/>
    </source>
</evidence>
<feature type="transmembrane region" description="Helical" evidence="16">
    <location>
        <begin position="618"/>
        <end position="640"/>
    </location>
</feature>
<evidence type="ECO:0000256" key="8">
    <source>
        <dbReference type="ARBA" id="ARBA00022723"/>
    </source>
</evidence>
<dbReference type="InterPro" id="IPR048024">
    <property type="entry name" value="Fxna-like_M28_dom"/>
</dbReference>
<evidence type="ECO:0000259" key="17">
    <source>
        <dbReference type="Pfam" id="PF04389"/>
    </source>
</evidence>
<evidence type="ECO:0000256" key="3">
    <source>
        <dbReference type="ARBA" id="ARBA00004128"/>
    </source>
</evidence>
<dbReference type="InterPro" id="IPR053975">
    <property type="entry name" value="PFF1_C"/>
</dbReference>
<evidence type="ECO:0000256" key="16">
    <source>
        <dbReference type="SAM" id="Phobius"/>
    </source>
</evidence>
<evidence type="ECO:0000256" key="6">
    <source>
        <dbReference type="ARBA" id="ARBA00022670"/>
    </source>
</evidence>
<feature type="transmembrane region" description="Helical" evidence="16">
    <location>
        <begin position="344"/>
        <end position="365"/>
    </location>
</feature>
<keyword evidence="5" id="KW-0926">Vacuole</keyword>
<feature type="transmembrane region" description="Helical" evidence="16">
    <location>
        <begin position="401"/>
        <end position="420"/>
    </location>
</feature>
<evidence type="ECO:0000256" key="14">
    <source>
        <dbReference type="ARBA" id="ARBA00023180"/>
    </source>
</evidence>
<dbReference type="PANTHER" id="PTHR12147">
    <property type="entry name" value="METALLOPEPTIDASE M28 FAMILY MEMBER"/>
    <property type="match status" value="1"/>
</dbReference>
<keyword evidence="12" id="KW-0482">Metalloprotease</keyword>
<feature type="transmembrane region" description="Helical" evidence="16">
    <location>
        <begin position="12"/>
        <end position="35"/>
    </location>
</feature>